<sequence length="135" mass="15295">MPDTTTNLDISLHERIDQIKDRLLDLSPRPLPEGSELDDRFNHLQSRLDESRSRLSQARAIVEDWQAIEHGSLMTWKEEGQVDKLMEESERCRQHADAALTVALSALDEAEISLITSAVAQDTAETLDPVRFLDD</sequence>
<dbReference type="Proteomes" id="UP001161391">
    <property type="component" value="Unassembled WGS sequence"/>
</dbReference>
<reference evidence="1" key="1">
    <citation type="journal article" date="2014" name="Int. J. Syst. Evol. Microbiol.">
        <title>Complete genome of a new Firmicutes species belonging to the dominant human colonic microbiota ('Ruminococcus bicirculans') reveals two chromosomes and a selective capacity to utilize plant glucans.</title>
        <authorList>
            <consortium name="NISC Comparative Sequencing Program"/>
            <person name="Wegmann U."/>
            <person name="Louis P."/>
            <person name="Goesmann A."/>
            <person name="Henrissat B."/>
            <person name="Duncan S.H."/>
            <person name="Flint H.J."/>
        </authorList>
    </citation>
    <scope>NUCLEOTIDE SEQUENCE</scope>
    <source>
        <strain evidence="1">NBRC 108219</strain>
    </source>
</reference>
<name>A0ABQ5V8A0_9PROT</name>
<reference evidence="1" key="2">
    <citation type="submission" date="2023-01" db="EMBL/GenBank/DDBJ databases">
        <title>Draft genome sequence of Algimonas ampicilliniresistens strain NBRC 108219.</title>
        <authorList>
            <person name="Sun Q."/>
            <person name="Mori K."/>
        </authorList>
    </citation>
    <scope>NUCLEOTIDE SEQUENCE</scope>
    <source>
        <strain evidence="1">NBRC 108219</strain>
    </source>
</reference>
<proteinExistence type="predicted"/>
<dbReference type="EMBL" id="BSNK01000001">
    <property type="protein sequence ID" value="GLQ22492.1"/>
    <property type="molecule type" value="Genomic_DNA"/>
</dbReference>
<accession>A0ABQ5V8A0</accession>
<evidence type="ECO:0000313" key="2">
    <source>
        <dbReference type="Proteomes" id="UP001161391"/>
    </source>
</evidence>
<evidence type="ECO:0000313" key="1">
    <source>
        <dbReference type="EMBL" id="GLQ22492.1"/>
    </source>
</evidence>
<keyword evidence="2" id="KW-1185">Reference proteome</keyword>
<gene>
    <name evidence="1" type="ORF">GCM10007853_03660</name>
</gene>
<protein>
    <submittedName>
        <fullName evidence="1">Uncharacterized protein</fullName>
    </submittedName>
</protein>
<organism evidence="1 2">
    <name type="scientific">Algimonas ampicilliniresistens</name>
    <dbReference type="NCBI Taxonomy" id="1298735"/>
    <lineage>
        <taxon>Bacteria</taxon>
        <taxon>Pseudomonadati</taxon>
        <taxon>Pseudomonadota</taxon>
        <taxon>Alphaproteobacteria</taxon>
        <taxon>Maricaulales</taxon>
        <taxon>Robiginitomaculaceae</taxon>
        <taxon>Algimonas</taxon>
    </lineage>
</organism>
<comment type="caution">
    <text evidence="1">The sequence shown here is derived from an EMBL/GenBank/DDBJ whole genome shotgun (WGS) entry which is preliminary data.</text>
</comment>
<dbReference type="RefSeq" id="WP_284386917.1">
    <property type="nucleotide sequence ID" value="NZ_BSNK01000001.1"/>
</dbReference>